<dbReference type="PANTHER" id="PTHR43584">
    <property type="entry name" value="NUCLEOTIDYL TRANSFERASE"/>
    <property type="match status" value="1"/>
</dbReference>
<dbReference type="CDD" id="cd02523">
    <property type="entry name" value="PC_cytidylyltransferase"/>
    <property type="match status" value="1"/>
</dbReference>
<evidence type="ECO:0000256" key="1">
    <source>
        <dbReference type="ARBA" id="ARBA00022679"/>
    </source>
</evidence>
<dbReference type="InterPro" id="IPR050065">
    <property type="entry name" value="GlmU-like"/>
</dbReference>
<dbReference type="GO" id="GO:0016779">
    <property type="term" value="F:nucleotidyltransferase activity"/>
    <property type="evidence" value="ECO:0007669"/>
    <property type="project" value="UniProtKB-KW"/>
</dbReference>
<organism evidence="4">
    <name type="scientific">marine sediment metagenome</name>
    <dbReference type="NCBI Taxonomy" id="412755"/>
    <lineage>
        <taxon>unclassified sequences</taxon>
        <taxon>metagenomes</taxon>
        <taxon>ecological metagenomes</taxon>
    </lineage>
</organism>
<dbReference type="EMBL" id="BARW01016196">
    <property type="protein sequence ID" value="GAJ02287.1"/>
    <property type="molecule type" value="Genomic_DNA"/>
</dbReference>
<proteinExistence type="predicted"/>
<evidence type="ECO:0000256" key="2">
    <source>
        <dbReference type="ARBA" id="ARBA00022695"/>
    </source>
</evidence>
<comment type="caution">
    <text evidence="4">The sequence shown here is derived from an EMBL/GenBank/DDBJ whole genome shotgun (WGS) entry which is preliminary data.</text>
</comment>
<accession>X1UFE0</accession>
<reference evidence="4" key="1">
    <citation type="journal article" date="2014" name="Front. Microbiol.">
        <title>High frequency of phylogenetically diverse reductive dehalogenase-homologous genes in deep subseafloor sedimentary metagenomes.</title>
        <authorList>
            <person name="Kawai M."/>
            <person name="Futagami T."/>
            <person name="Toyoda A."/>
            <person name="Takaki Y."/>
            <person name="Nishi S."/>
            <person name="Hori S."/>
            <person name="Arai W."/>
            <person name="Tsubouchi T."/>
            <person name="Morono Y."/>
            <person name="Uchiyama I."/>
            <person name="Ito T."/>
            <person name="Fujiyama A."/>
            <person name="Inagaki F."/>
            <person name="Takami H."/>
        </authorList>
    </citation>
    <scope>NUCLEOTIDE SEQUENCE</scope>
    <source>
        <strain evidence="4">Expedition CK06-06</strain>
    </source>
</reference>
<evidence type="ECO:0000259" key="3">
    <source>
        <dbReference type="Pfam" id="PF12804"/>
    </source>
</evidence>
<feature type="non-terminal residue" evidence="4">
    <location>
        <position position="1"/>
    </location>
</feature>
<keyword evidence="1" id="KW-0808">Transferase</keyword>
<dbReference type="Gene3D" id="3.90.550.10">
    <property type="entry name" value="Spore Coat Polysaccharide Biosynthesis Protein SpsA, Chain A"/>
    <property type="match status" value="1"/>
</dbReference>
<dbReference type="InterPro" id="IPR029044">
    <property type="entry name" value="Nucleotide-diphossugar_trans"/>
</dbReference>
<keyword evidence="2" id="KW-0548">Nucleotidyltransferase</keyword>
<protein>
    <recommendedName>
        <fullName evidence="3">MobA-like NTP transferase domain-containing protein</fullName>
    </recommendedName>
</protein>
<feature type="domain" description="MobA-like NTP transferase" evidence="3">
    <location>
        <begin position="1"/>
        <end position="120"/>
    </location>
</feature>
<name>X1UFE0_9ZZZZ</name>
<evidence type="ECO:0000313" key="4">
    <source>
        <dbReference type="EMBL" id="GAJ02287.1"/>
    </source>
</evidence>
<dbReference type="Pfam" id="PF12804">
    <property type="entry name" value="NTP_transf_3"/>
    <property type="match status" value="1"/>
</dbReference>
<dbReference type="InterPro" id="IPR025877">
    <property type="entry name" value="MobA-like_NTP_Trfase"/>
</dbReference>
<gene>
    <name evidence="4" type="ORF">S12H4_28253</name>
</gene>
<dbReference type="PANTHER" id="PTHR43584:SF8">
    <property type="entry name" value="N-ACETYLMURAMATE ALPHA-1-PHOSPHATE URIDYLYLTRANSFERASE"/>
    <property type="match status" value="1"/>
</dbReference>
<dbReference type="AlphaFoldDB" id="X1UFE0"/>
<sequence length="247" mass="28289">AIIIAAGMSSRLMELTEDKPKCMLAIGGKTILQRHIETFNECGIDEITVIRGYKKEAINYTGVKYTYNQNYRRNNILESLMYAESDMDGEFIATYSDILFERSVVEKLLESKADISIVVDTGWRSRYKNRFQHPMEEAEKVIVTNNKMVEIGKAINPNEAYGEFIGLAKFSNTGAEILKTNYKRVVTQFGNTEFHAAPSVEKAYLTDMFQELIDKGYTVSNSDIEGQWMEIDTIEDIDRARKQWGLR</sequence>
<dbReference type="SUPFAM" id="SSF53448">
    <property type="entry name" value="Nucleotide-diphospho-sugar transferases"/>
    <property type="match status" value="1"/>
</dbReference>